<evidence type="ECO:0000313" key="9">
    <source>
        <dbReference type="EMBL" id="SNR42862.1"/>
    </source>
</evidence>
<dbReference type="SUPFAM" id="SSF55874">
    <property type="entry name" value="ATPase domain of HSP90 chaperone/DNA topoisomerase II/histidine kinase"/>
    <property type="match status" value="1"/>
</dbReference>
<dbReference type="PANTHER" id="PTHR43304">
    <property type="entry name" value="PHYTOCHROME-LIKE PROTEIN CPH1"/>
    <property type="match status" value="1"/>
</dbReference>
<dbReference type="Pfam" id="PF08447">
    <property type="entry name" value="PAS_3"/>
    <property type="match status" value="2"/>
</dbReference>
<dbReference type="InterPro" id="IPR000014">
    <property type="entry name" value="PAS"/>
</dbReference>
<evidence type="ECO:0000256" key="4">
    <source>
        <dbReference type="ARBA" id="ARBA00022679"/>
    </source>
</evidence>
<dbReference type="PANTHER" id="PTHR43304:SF1">
    <property type="entry name" value="PAC DOMAIN-CONTAINING PROTEIN"/>
    <property type="match status" value="1"/>
</dbReference>
<protein>
    <recommendedName>
        <fullName evidence="2">histidine kinase</fullName>
        <ecNumber evidence="2">2.7.13.3</ecNumber>
    </recommendedName>
</protein>
<dbReference type="RefSeq" id="WP_245809926.1">
    <property type="nucleotide sequence ID" value="NZ_FZNQ01000006.1"/>
</dbReference>
<dbReference type="CDD" id="cd00082">
    <property type="entry name" value="HisKA"/>
    <property type="match status" value="1"/>
</dbReference>
<evidence type="ECO:0000256" key="5">
    <source>
        <dbReference type="ARBA" id="ARBA00022777"/>
    </source>
</evidence>
<accession>A0A238W8I9</accession>
<dbReference type="PROSITE" id="PS50112">
    <property type="entry name" value="PAS"/>
    <property type="match status" value="2"/>
</dbReference>
<dbReference type="InterPro" id="IPR052162">
    <property type="entry name" value="Sensor_kinase/Photoreceptor"/>
</dbReference>
<organism evidence="9 10">
    <name type="scientific">Halorubrum vacuolatum</name>
    <name type="common">Natronobacterium vacuolatum</name>
    <dbReference type="NCBI Taxonomy" id="63740"/>
    <lineage>
        <taxon>Archaea</taxon>
        <taxon>Methanobacteriati</taxon>
        <taxon>Methanobacteriota</taxon>
        <taxon>Stenosarchaea group</taxon>
        <taxon>Halobacteria</taxon>
        <taxon>Halobacteriales</taxon>
        <taxon>Haloferacaceae</taxon>
        <taxon>Halorubrum</taxon>
    </lineage>
</organism>
<dbReference type="EC" id="2.7.13.3" evidence="2"/>
<dbReference type="Proteomes" id="UP000198397">
    <property type="component" value="Unassembled WGS sequence"/>
</dbReference>
<dbReference type="InterPro" id="IPR036890">
    <property type="entry name" value="HATPase_C_sf"/>
</dbReference>
<dbReference type="PROSITE" id="PS50109">
    <property type="entry name" value="HIS_KIN"/>
    <property type="match status" value="1"/>
</dbReference>
<dbReference type="Pfam" id="PF02518">
    <property type="entry name" value="HATPase_c"/>
    <property type="match status" value="1"/>
</dbReference>
<feature type="region of interest" description="Disordered" evidence="6">
    <location>
        <begin position="372"/>
        <end position="414"/>
    </location>
</feature>
<evidence type="ECO:0000313" key="10">
    <source>
        <dbReference type="Proteomes" id="UP000198397"/>
    </source>
</evidence>
<gene>
    <name evidence="9" type="ORF">SAMN06264855_10638</name>
</gene>
<dbReference type="SUPFAM" id="SSF55785">
    <property type="entry name" value="PYP-like sensor domain (PAS domain)"/>
    <property type="match status" value="2"/>
</dbReference>
<keyword evidence="4" id="KW-0808">Transferase</keyword>
<keyword evidence="3" id="KW-0597">Phosphoprotein</keyword>
<dbReference type="Gene3D" id="3.30.450.20">
    <property type="entry name" value="PAS domain"/>
    <property type="match status" value="2"/>
</dbReference>
<dbReference type="SMART" id="SM00091">
    <property type="entry name" value="PAS"/>
    <property type="match status" value="2"/>
</dbReference>
<dbReference type="NCBIfam" id="TIGR00229">
    <property type="entry name" value="sensory_box"/>
    <property type="match status" value="1"/>
</dbReference>
<reference evidence="9 10" key="1">
    <citation type="submission" date="2017-06" db="EMBL/GenBank/DDBJ databases">
        <authorList>
            <person name="Kim H.J."/>
            <person name="Triplett B.A."/>
        </authorList>
    </citation>
    <scope>NUCLEOTIDE SEQUENCE [LARGE SCALE GENOMIC DNA]</scope>
    <source>
        <strain evidence="9 10">DSM 8800</strain>
    </source>
</reference>
<feature type="domain" description="Histidine kinase" evidence="7">
    <location>
        <begin position="258"/>
        <end position="515"/>
    </location>
</feature>
<dbReference type="EMBL" id="FZNQ01000006">
    <property type="protein sequence ID" value="SNR42862.1"/>
    <property type="molecule type" value="Genomic_DNA"/>
</dbReference>
<dbReference type="InterPro" id="IPR003661">
    <property type="entry name" value="HisK_dim/P_dom"/>
</dbReference>
<evidence type="ECO:0000256" key="3">
    <source>
        <dbReference type="ARBA" id="ARBA00022553"/>
    </source>
</evidence>
<dbReference type="Pfam" id="PF00512">
    <property type="entry name" value="HisKA"/>
    <property type="match status" value="1"/>
</dbReference>
<evidence type="ECO:0000256" key="1">
    <source>
        <dbReference type="ARBA" id="ARBA00000085"/>
    </source>
</evidence>
<feature type="domain" description="PAS" evidence="8">
    <location>
        <begin position="24"/>
        <end position="79"/>
    </location>
</feature>
<name>A0A238W8I9_HALVU</name>
<proteinExistence type="predicted"/>
<dbReference type="CDD" id="cd00130">
    <property type="entry name" value="PAS"/>
    <property type="match status" value="2"/>
</dbReference>
<evidence type="ECO:0000259" key="7">
    <source>
        <dbReference type="PROSITE" id="PS50109"/>
    </source>
</evidence>
<dbReference type="Gene3D" id="3.30.565.10">
    <property type="entry name" value="Histidine kinase-like ATPase, C-terminal domain"/>
    <property type="match status" value="1"/>
</dbReference>
<dbReference type="Gene3D" id="1.10.287.130">
    <property type="match status" value="1"/>
</dbReference>
<feature type="compositionally biased region" description="Basic and acidic residues" evidence="6">
    <location>
        <begin position="372"/>
        <end position="406"/>
    </location>
</feature>
<keyword evidence="5" id="KW-0418">Kinase</keyword>
<dbReference type="InterPro" id="IPR036097">
    <property type="entry name" value="HisK_dim/P_sf"/>
</dbReference>
<dbReference type="InterPro" id="IPR005467">
    <property type="entry name" value="His_kinase_dom"/>
</dbReference>
<dbReference type="SMART" id="SM00387">
    <property type="entry name" value="HATPase_c"/>
    <property type="match status" value="1"/>
</dbReference>
<sequence>MSPHRGTGRPPAHIEPPPHADRFLVVAAVDGELGFVGPGVPRVIGFDRKDLTGADLLNHVHPDERSAVSNALSAVATDRRVVHRIRHANGGYVWVQSVVDDELAPGFGGRVVTARCVDIEHSFPERFREFLEYGTDIVTVVDTNGRVRYESPSVEEVLGYEQGSLVGRSPLGYVHPEDRDRVTEEFYQALTRPDDCSALEYRYRTADDDWVWLESRTRGLPEDTVGRLLINSREITERKRRERRIADRNERLDRFASIVSHDLRNPLAVVKGSIEMARYQDDTAPLERGERAAERIDQLITELLTLARQGEGIDDPTEATLASVAYEAWETIDDDDATLVVADDPQIFADRSRLRQALENLFRNAVEHGVVDETGSVDDRERTAGNGERGTDNSERAADTDEDRGTSSETDDTSVRVVVASTTDGFVVADDGPGIDPDNVKKVFEPGFTTNEEGTGYGLDIVREICEAHGWSVTVATDGVTPVGNAAVDPTAHVEDDRVLLPDGARFEIRGPTPEQATEEPWIGE</sequence>
<dbReference type="SUPFAM" id="SSF47384">
    <property type="entry name" value="Homodimeric domain of signal transducing histidine kinase"/>
    <property type="match status" value="1"/>
</dbReference>
<dbReference type="InterPro" id="IPR004358">
    <property type="entry name" value="Sig_transdc_His_kin-like_C"/>
</dbReference>
<dbReference type="InterPro" id="IPR035965">
    <property type="entry name" value="PAS-like_dom_sf"/>
</dbReference>
<dbReference type="InterPro" id="IPR003594">
    <property type="entry name" value="HATPase_dom"/>
</dbReference>
<dbReference type="PRINTS" id="PR00344">
    <property type="entry name" value="BCTRLSENSOR"/>
</dbReference>
<evidence type="ECO:0000256" key="2">
    <source>
        <dbReference type="ARBA" id="ARBA00012438"/>
    </source>
</evidence>
<keyword evidence="10" id="KW-1185">Reference proteome</keyword>
<evidence type="ECO:0000256" key="6">
    <source>
        <dbReference type="SAM" id="MobiDB-lite"/>
    </source>
</evidence>
<dbReference type="AlphaFoldDB" id="A0A238W8I9"/>
<evidence type="ECO:0000259" key="8">
    <source>
        <dbReference type="PROSITE" id="PS50112"/>
    </source>
</evidence>
<feature type="domain" description="PAS" evidence="8">
    <location>
        <begin position="123"/>
        <end position="193"/>
    </location>
</feature>
<comment type="catalytic activity">
    <reaction evidence="1">
        <text>ATP + protein L-histidine = ADP + protein N-phospho-L-histidine.</text>
        <dbReference type="EC" id="2.7.13.3"/>
    </reaction>
</comment>
<dbReference type="SMART" id="SM00388">
    <property type="entry name" value="HisKA"/>
    <property type="match status" value="1"/>
</dbReference>
<dbReference type="InterPro" id="IPR013655">
    <property type="entry name" value="PAS_fold_3"/>
</dbReference>
<dbReference type="GO" id="GO:0000155">
    <property type="term" value="F:phosphorelay sensor kinase activity"/>
    <property type="evidence" value="ECO:0007669"/>
    <property type="project" value="InterPro"/>
</dbReference>